<dbReference type="Pfam" id="PF24758">
    <property type="entry name" value="LRR_At5g56370"/>
    <property type="match status" value="2"/>
</dbReference>
<dbReference type="Gene3D" id="3.80.10.10">
    <property type="entry name" value="Ribonuclease Inhibitor"/>
    <property type="match status" value="1"/>
</dbReference>
<sequence>MGVVNRAQAKRMRSGGPDLISRLPDEILGSIISLLPTEQGARTQILSSRWRPLWRSAPLNLEPYGLASGINEDVVSRILTEHRGGARRFKAPPHILHGDPATLDRWLRSPVLNDLQELRLYFPPFALPMRTIPQSAMRVSSTLRIAHFSCCQFAVDAAHRLHFPNLQLLSLLSVSISDDCLHAVLASCLALDKFQLVYCYYISPKPLMPPSTLRFSSTLRVARFGHCQFPDAAALKVHFPNLQYLELRMVTVSERSLHAMLSSCPALNNLILTANFGFRKFMINSLKLKRVEMCFGRSDTEIELEELIVVNAPCLEILDQRGPYVANMHISIVSAPKLKILARLNDNTSRLELGTTVFEGRHAVRVATTMRSVKVLALKLHNLSLHMTINFMKCFPCLEKLYIKVTILLGCAVIFVVLKLGLIFFYDFYLLQTRISTENVELHNSLDRNECLDFHLKKLRIRHYSGKRSHLAFARFFVLNASVLESLVLIIDPEMEESDSWIEKQRRKLQLEKRASIGCEIKFSSVGDSSYHSDIQDLSEPFE</sequence>
<dbReference type="SMART" id="SM00579">
    <property type="entry name" value="FBD"/>
    <property type="match status" value="1"/>
</dbReference>
<organism evidence="4 5">
    <name type="scientific">Urochloa decumbens</name>
    <dbReference type="NCBI Taxonomy" id="240449"/>
    <lineage>
        <taxon>Eukaryota</taxon>
        <taxon>Viridiplantae</taxon>
        <taxon>Streptophyta</taxon>
        <taxon>Embryophyta</taxon>
        <taxon>Tracheophyta</taxon>
        <taxon>Spermatophyta</taxon>
        <taxon>Magnoliopsida</taxon>
        <taxon>Liliopsida</taxon>
        <taxon>Poales</taxon>
        <taxon>Poaceae</taxon>
        <taxon>PACMAD clade</taxon>
        <taxon>Panicoideae</taxon>
        <taxon>Panicodae</taxon>
        <taxon>Paniceae</taxon>
        <taxon>Melinidinae</taxon>
        <taxon>Urochloa</taxon>
    </lineage>
</organism>
<evidence type="ECO:0000313" key="3">
    <source>
        <dbReference type="EMBL" id="CAL4964421.1"/>
    </source>
</evidence>
<evidence type="ECO:0000313" key="4">
    <source>
        <dbReference type="EMBL" id="CAL4977073.1"/>
    </source>
</evidence>
<dbReference type="InterPro" id="IPR053781">
    <property type="entry name" value="F-box_AtFBL13-like"/>
</dbReference>
<evidence type="ECO:0000313" key="5">
    <source>
        <dbReference type="Proteomes" id="UP001497457"/>
    </source>
</evidence>
<dbReference type="InterPro" id="IPR001810">
    <property type="entry name" value="F-box_dom"/>
</dbReference>
<accession>A0ABC9AE56</accession>
<dbReference type="Pfam" id="PF08387">
    <property type="entry name" value="FBD"/>
    <property type="match status" value="1"/>
</dbReference>
<dbReference type="InterPro" id="IPR055302">
    <property type="entry name" value="F-box_dom-containing"/>
</dbReference>
<keyword evidence="1" id="KW-0472">Membrane</keyword>
<proteinExistence type="predicted"/>
<dbReference type="SUPFAM" id="SSF52047">
    <property type="entry name" value="RNI-like"/>
    <property type="match status" value="1"/>
</dbReference>
<dbReference type="Proteomes" id="UP001497457">
    <property type="component" value="Chromosome 19rd"/>
</dbReference>
<dbReference type="EMBL" id="OZ075129">
    <property type="protein sequence ID" value="CAL4964421.1"/>
    <property type="molecule type" value="Genomic_DNA"/>
</dbReference>
<feature type="domain" description="FBD" evidence="2">
    <location>
        <begin position="450"/>
        <end position="524"/>
    </location>
</feature>
<keyword evidence="5" id="KW-1185">Reference proteome</keyword>
<name>A0ABC9AE56_9POAL</name>
<dbReference type="PANTHER" id="PTHR32141:SF160">
    <property type="entry name" value="F-BOX DOMAIN-CONTAINING PROTEIN"/>
    <property type="match status" value="1"/>
</dbReference>
<evidence type="ECO:0000256" key="1">
    <source>
        <dbReference type="SAM" id="Phobius"/>
    </source>
</evidence>
<gene>
    <name evidence="3" type="ORF">URODEC1_LOCUS46663</name>
    <name evidence="4" type="ORF">URODEC1_LOCUS53973</name>
</gene>
<dbReference type="Proteomes" id="UP001497457">
    <property type="component" value="Chromosome 20rd"/>
</dbReference>
<dbReference type="InterPro" id="IPR036047">
    <property type="entry name" value="F-box-like_dom_sf"/>
</dbReference>
<protein>
    <recommendedName>
        <fullName evidence="2">FBD domain-containing protein</fullName>
    </recommendedName>
</protein>
<dbReference type="PANTHER" id="PTHR32141">
    <property type="match status" value="1"/>
</dbReference>
<dbReference type="AlphaFoldDB" id="A0ABC9AE56"/>
<reference evidence="4 5" key="2">
    <citation type="submission" date="2024-10" db="EMBL/GenBank/DDBJ databases">
        <authorList>
            <person name="Ryan C."/>
        </authorList>
    </citation>
    <scope>NUCLEOTIDE SEQUENCE [LARGE SCALE GENOMIC DNA]</scope>
</reference>
<evidence type="ECO:0000259" key="2">
    <source>
        <dbReference type="SMART" id="SM00579"/>
    </source>
</evidence>
<keyword evidence="1" id="KW-1133">Transmembrane helix</keyword>
<keyword evidence="1" id="KW-0812">Transmembrane</keyword>
<dbReference type="Pfam" id="PF00646">
    <property type="entry name" value="F-box"/>
    <property type="match status" value="1"/>
</dbReference>
<dbReference type="EMBL" id="OZ075130">
    <property type="protein sequence ID" value="CAL4977073.1"/>
    <property type="molecule type" value="Genomic_DNA"/>
</dbReference>
<reference evidence="5" key="1">
    <citation type="submission" date="2024-06" db="EMBL/GenBank/DDBJ databases">
        <authorList>
            <person name="Ryan C."/>
        </authorList>
    </citation>
    <scope>NUCLEOTIDE SEQUENCE [LARGE SCALE GENOMIC DNA]</scope>
</reference>
<dbReference type="InterPro" id="IPR006566">
    <property type="entry name" value="FBD"/>
</dbReference>
<feature type="transmembrane region" description="Helical" evidence="1">
    <location>
        <begin position="401"/>
        <end position="426"/>
    </location>
</feature>
<dbReference type="InterPro" id="IPR055411">
    <property type="entry name" value="LRR_FXL15/At3g58940/PEG3-like"/>
</dbReference>
<dbReference type="CDD" id="cd22160">
    <property type="entry name" value="F-box_AtFBL13-like"/>
    <property type="match status" value="1"/>
</dbReference>
<dbReference type="InterPro" id="IPR032675">
    <property type="entry name" value="LRR_dom_sf"/>
</dbReference>
<dbReference type="SUPFAM" id="SSF81383">
    <property type="entry name" value="F-box domain"/>
    <property type="match status" value="1"/>
</dbReference>